<gene>
    <name evidence="5" type="ORF">SAMN05421761_10339</name>
</gene>
<dbReference type="Pfam" id="PF00535">
    <property type="entry name" value="Glycos_transf_2"/>
    <property type="match status" value="1"/>
</dbReference>
<feature type="domain" description="Glycosyltransferase 2-like" evidence="4">
    <location>
        <begin position="6"/>
        <end position="116"/>
    </location>
</feature>
<keyword evidence="3" id="KW-0808">Transferase</keyword>
<dbReference type="CDD" id="cd04186">
    <property type="entry name" value="GT_2_like_c"/>
    <property type="match status" value="1"/>
</dbReference>
<dbReference type="AlphaFoldDB" id="A0A1N7L4T7"/>
<reference evidence="6" key="1">
    <citation type="submission" date="2017-01" db="EMBL/GenBank/DDBJ databases">
        <authorList>
            <person name="Varghese N."/>
            <person name="Submissions S."/>
        </authorList>
    </citation>
    <scope>NUCLEOTIDE SEQUENCE [LARGE SCALE GENOMIC DNA]</scope>
    <source>
        <strain evidence="6">DSM 46698</strain>
    </source>
</reference>
<dbReference type="PANTHER" id="PTHR43179:SF12">
    <property type="entry name" value="GALACTOFURANOSYLTRANSFERASE GLFT2"/>
    <property type="match status" value="1"/>
</dbReference>
<dbReference type="SUPFAM" id="SSF53448">
    <property type="entry name" value="Nucleotide-diphospho-sugar transferases"/>
    <property type="match status" value="1"/>
</dbReference>
<dbReference type="RefSeq" id="WP_076498890.1">
    <property type="nucleotide sequence ID" value="NZ_FTOP01000003.1"/>
</dbReference>
<proteinExistence type="inferred from homology"/>
<dbReference type="InterPro" id="IPR001173">
    <property type="entry name" value="Glyco_trans_2-like"/>
</dbReference>
<name>A0A1N7L4T7_9BACT</name>
<evidence type="ECO:0000259" key="4">
    <source>
        <dbReference type="Pfam" id="PF00535"/>
    </source>
</evidence>
<evidence type="ECO:0000313" key="6">
    <source>
        <dbReference type="Proteomes" id="UP000186026"/>
    </source>
</evidence>
<protein>
    <recommendedName>
        <fullName evidence="4">Glycosyltransferase 2-like domain-containing protein</fullName>
    </recommendedName>
</protein>
<dbReference type="GO" id="GO:0016757">
    <property type="term" value="F:glycosyltransferase activity"/>
    <property type="evidence" value="ECO:0007669"/>
    <property type="project" value="UniProtKB-KW"/>
</dbReference>
<dbReference type="STRING" id="529505.SAMN05421761_10339"/>
<dbReference type="Proteomes" id="UP000186026">
    <property type="component" value="Unassembled WGS sequence"/>
</dbReference>
<evidence type="ECO:0000256" key="2">
    <source>
        <dbReference type="ARBA" id="ARBA00022676"/>
    </source>
</evidence>
<dbReference type="Gene3D" id="3.90.550.10">
    <property type="entry name" value="Spore Coat Polysaccharide Biosynthesis Protein SpsA, Chain A"/>
    <property type="match status" value="1"/>
</dbReference>
<evidence type="ECO:0000313" key="5">
    <source>
        <dbReference type="EMBL" id="SIS68801.1"/>
    </source>
</evidence>
<accession>A0A1N7L4T7</accession>
<dbReference type="PANTHER" id="PTHR43179">
    <property type="entry name" value="RHAMNOSYLTRANSFERASE WBBL"/>
    <property type="match status" value="1"/>
</dbReference>
<organism evidence="5 6">
    <name type="scientific">Belliella pelovolcani</name>
    <dbReference type="NCBI Taxonomy" id="529505"/>
    <lineage>
        <taxon>Bacteria</taxon>
        <taxon>Pseudomonadati</taxon>
        <taxon>Bacteroidota</taxon>
        <taxon>Cytophagia</taxon>
        <taxon>Cytophagales</taxon>
        <taxon>Cyclobacteriaceae</taxon>
        <taxon>Belliella</taxon>
    </lineage>
</organism>
<dbReference type="InterPro" id="IPR029044">
    <property type="entry name" value="Nucleotide-diphossugar_trans"/>
</dbReference>
<dbReference type="EMBL" id="FTOP01000003">
    <property type="protein sequence ID" value="SIS68801.1"/>
    <property type="molecule type" value="Genomic_DNA"/>
</dbReference>
<keyword evidence="6" id="KW-1185">Reference proteome</keyword>
<dbReference type="OrthoDB" id="9771846at2"/>
<evidence type="ECO:0000256" key="1">
    <source>
        <dbReference type="ARBA" id="ARBA00006739"/>
    </source>
</evidence>
<comment type="similarity">
    <text evidence="1">Belongs to the glycosyltransferase 2 family.</text>
</comment>
<sequence length="333" mass="37596">MQEAAIVILNYNGKKMLERFLPSVLSNSIFPIIVADNASTDDSIEFLKSHYPQVQHLHLAENTGFAGGYNKALGQLKGGYEYYILLNSDVEVTKGWDRGLIEFLKRNTQVASVQPKITSAQFVGLFDYAGAGGGFLDELGYPYCRGRIFDSIENDLGQYDDHIEVDWSSGACMAIRASDFHDHGGFDDRFFAHMEEIDLCWRIRSSGRKIYYLGSVEVRHLGGGTLARNSPKKTMLNFRNSLLMLHKNLPKSRFLKVYATRLILDLLAMLVFVGKGKLGDAKAILKAHIGFFNLKNMYNRYSMASNLPSGSNKNIKSILWHYYVKGKKQFTML</sequence>
<keyword evidence="2" id="KW-0328">Glycosyltransferase</keyword>
<evidence type="ECO:0000256" key="3">
    <source>
        <dbReference type="ARBA" id="ARBA00022679"/>
    </source>
</evidence>